<reference evidence="8 9" key="1">
    <citation type="journal article" date="2017" name="BMC Genomics">
        <title>Comparative genomic and phylogenomic analyses of the Bifidobacteriaceae family.</title>
        <authorList>
            <person name="Lugli G.A."/>
            <person name="Milani C."/>
            <person name="Turroni F."/>
            <person name="Duranti S."/>
            <person name="Mancabelli L."/>
            <person name="Mangifesta M."/>
            <person name="Ferrario C."/>
            <person name="Modesto M."/>
            <person name="Mattarelli P."/>
            <person name="Jiri K."/>
            <person name="van Sinderen D."/>
            <person name="Ventura M."/>
        </authorList>
    </citation>
    <scope>NUCLEOTIDE SEQUENCE [LARGE SCALE GENOMIC DNA]</scope>
    <source>
        <strain evidence="8 9">LMG 21773</strain>
    </source>
</reference>
<dbReference type="Pfam" id="PF01256">
    <property type="entry name" value="Carb_kinase"/>
    <property type="match status" value="1"/>
</dbReference>
<sequence length="355" mass="37091">MTVFSVREACVSVPLRTDSKYSRGVVALLTGSERYPGAGILSASAACSAGAGYCRFWGPAQAQACLLLSHPELVFDDEESLTSVLSRVSCWVVGSGFAGLDASEPRFPLISQLFAQDYQCASSSAVVEAGALRAADSASASASEFASEYVVVDAGALLAFVEARKARKAGTSTEDSAPRFVITPHTGEMARVMTALTSERWTHQQVEEQPRQCAQYVADNLGCVVVLKGNTTYIAAPEEQYELSSPTTWLASAGTGDVLAGILGALIAHNSAKLRDGKVSLATVCATSVLLHSVAGALASRVITPESAVQLLRGDAELDDVAQLGQPLTASTVVDHIAQAYGVLLQARESVSGQE</sequence>
<comment type="function">
    <text evidence="6">Catalyzes the dehydration of the S-form of NAD(P)HX at the expense of ADP, which is converted to AMP. Together with NAD(P)HX epimerase, which catalyzes the epimerization of the S- and R-forms, the enzyme allows the repair of both epimers of NAD(P)HX, a damaged form of NAD(P)H that is a result of enzymatic or heat-dependent hydration.</text>
</comment>
<keyword evidence="4 6" id="KW-0520">NAD</keyword>
<evidence type="ECO:0000256" key="4">
    <source>
        <dbReference type="ARBA" id="ARBA00023027"/>
    </source>
</evidence>
<dbReference type="InterPro" id="IPR017953">
    <property type="entry name" value="Carbohydrate_kinase_pred_CS"/>
</dbReference>
<dbReference type="InterPro" id="IPR000631">
    <property type="entry name" value="CARKD"/>
</dbReference>
<evidence type="ECO:0000313" key="8">
    <source>
        <dbReference type="EMBL" id="OZG56409.1"/>
    </source>
</evidence>
<accession>A0A261FB85</accession>
<evidence type="ECO:0000259" key="7">
    <source>
        <dbReference type="PROSITE" id="PS51383"/>
    </source>
</evidence>
<keyword evidence="1 6" id="KW-0547">Nucleotide-binding</keyword>
<evidence type="ECO:0000256" key="1">
    <source>
        <dbReference type="ARBA" id="ARBA00022741"/>
    </source>
</evidence>
<feature type="binding site" evidence="6">
    <location>
        <position position="256"/>
    </location>
    <ligand>
        <name>AMP</name>
        <dbReference type="ChEBI" id="CHEBI:456215"/>
    </ligand>
</feature>
<dbReference type="PROSITE" id="PS01050">
    <property type="entry name" value="YJEF_C_2"/>
    <property type="match status" value="1"/>
</dbReference>
<name>A0A261FB85_9BIFI</name>
<protein>
    <recommendedName>
        <fullName evidence="6">ADP-dependent (S)-NAD(P)H-hydrate dehydratase</fullName>
        <ecNumber evidence="6">4.2.1.136</ecNumber>
    </recommendedName>
    <alternativeName>
        <fullName evidence="6">ADP-dependent NAD(P)HX dehydratase</fullName>
    </alternativeName>
</protein>
<organism evidence="8 9">
    <name type="scientific">Aeriscardovia aeriphila</name>
    <dbReference type="NCBI Taxonomy" id="218139"/>
    <lineage>
        <taxon>Bacteria</taxon>
        <taxon>Bacillati</taxon>
        <taxon>Actinomycetota</taxon>
        <taxon>Actinomycetes</taxon>
        <taxon>Bifidobacteriales</taxon>
        <taxon>Bifidobacteriaceae</taxon>
        <taxon>Aeriscardovia</taxon>
    </lineage>
</organism>
<comment type="cofactor">
    <cofactor evidence="6">
        <name>Mg(2+)</name>
        <dbReference type="ChEBI" id="CHEBI:18420"/>
    </cofactor>
</comment>
<dbReference type="Gene3D" id="3.40.1190.20">
    <property type="match status" value="1"/>
</dbReference>
<feature type="binding site" evidence="6">
    <location>
        <position position="38"/>
    </location>
    <ligand>
        <name>(6S)-NADPHX</name>
        <dbReference type="ChEBI" id="CHEBI:64076"/>
    </ligand>
</feature>
<evidence type="ECO:0000256" key="6">
    <source>
        <dbReference type="HAMAP-Rule" id="MF_01965"/>
    </source>
</evidence>
<comment type="catalytic activity">
    <reaction evidence="6">
        <text>(6S)-NADHX + ADP = AMP + phosphate + NADH + H(+)</text>
        <dbReference type="Rhea" id="RHEA:32223"/>
        <dbReference type="ChEBI" id="CHEBI:15378"/>
        <dbReference type="ChEBI" id="CHEBI:43474"/>
        <dbReference type="ChEBI" id="CHEBI:57945"/>
        <dbReference type="ChEBI" id="CHEBI:64074"/>
        <dbReference type="ChEBI" id="CHEBI:456215"/>
        <dbReference type="ChEBI" id="CHEBI:456216"/>
        <dbReference type="EC" id="4.2.1.136"/>
    </reaction>
</comment>
<keyword evidence="8" id="KW-0418">Kinase</keyword>
<evidence type="ECO:0000313" key="9">
    <source>
        <dbReference type="Proteomes" id="UP000228976"/>
    </source>
</evidence>
<comment type="catalytic activity">
    <reaction evidence="6">
        <text>(6S)-NADPHX + ADP = AMP + phosphate + NADPH + H(+)</text>
        <dbReference type="Rhea" id="RHEA:32235"/>
        <dbReference type="ChEBI" id="CHEBI:15378"/>
        <dbReference type="ChEBI" id="CHEBI:43474"/>
        <dbReference type="ChEBI" id="CHEBI:57783"/>
        <dbReference type="ChEBI" id="CHEBI:64076"/>
        <dbReference type="ChEBI" id="CHEBI:456215"/>
        <dbReference type="ChEBI" id="CHEBI:456216"/>
        <dbReference type="EC" id="4.2.1.136"/>
    </reaction>
</comment>
<dbReference type="SUPFAM" id="SSF53613">
    <property type="entry name" value="Ribokinase-like"/>
    <property type="match status" value="1"/>
</dbReference>
<feature type="binding site" evidence="6">
    <location>
        <begin position="228"/>
        <end position="232"/>
    </location>
    <ligand>
        <name>AMP</name>
        <dbReference type="ChEBI" id="CHEBI:456215"/>
    </ligand>
</feature>
<dbReference type="PANTHER" id="PTHR12592">
    <property type="entry name" value="ATP-DEPENDENT (S)-NAD(P)H-HYDRATE DEHYDRATASE FAMILY MEMBER"/>
    <property type="match status" value="1"/>
</dbReference>
<feature type="binding site" evidence="6">
    <location>
        <position position="96"/>
    </location>
    <ligand>
        <name>(6S)-NADPHX</name>
        <dbReference type="ChEBI" id="CHEBI:64076"/>
    </ligand>
</feature>
<dbReference type="GO" id="GO:0110051">
    <property type="term" value="P:metabolite repair"/>
    <property type="evidence" value="ECO:0007669"/>
    <property type="project" value="TreeGrafter"/>
</dbReference>
<keyword evidence="9" id="KW-1185">Reference proteome</keyword>
<dbReference type="GO" id="GO:0052855">
    <property type="term" value="F:ADP-dependent NAD(P)H-hydrate dehydratase activity"/>
    <property type="evidence" value="ECO:0007669"/>
    <property type="project" value="UniProtKB-UniRule"/>
</dbReference>
<dbReference type="EC" id="4.2.1.136" evidence="6"/>
<comment type="caution">
    <text evidence="8">The sequence shown here is derived from an EMBL/GenBank/DDBJ whole genome shotgun (WGS) entry which is preliminary data.</text>
</comment>
<keyword evidence="3 6" id="KW-0521">NADP</keyword>
<dbReference type="PROSITE" id="PS51383">
    <property type="entry name" value="YJEF_C_3"/>
    <property type="match status" value="1"/>
</dbReference>
<proteinExistence type="inferred from homology"/>
<comment type="similarity">
    <text evidence="6">Belongs to the NnrD/CARKD family.</text>
</comment>
<feature type="domain" description="YjeF C-terminal" evidence="7">
    <location>
        <begin position="3"/>
        <end position="344"/>
    </location>
</feature>
<dbReference type="GO" id="GO:0016301">
    <property type="term" value="F:kinase activity"/>
    <property type="evidence" value="ECO:0007669"/>
    <property type="project" value="UniProtKB-KW"/>
</dbReference>
<feature type="binding site" evidence="6">
    <location>
        <position position="185"/>
    </location>
    <ligand>
        <name>(6S)-NADPHX</name>
        <dbReference type="ChEBI" id="CHEBI:64076"/>
    </ligand>
</feature>
<feature type="binding site" evidence="6">
    <location>
        <position position="257"/>
    </location>
    <ligand>
        <name>(6S)-NADPHX</name>
        <dbReference type="ChEBI" id="CHEBI:64076"/>
    </ligand>
</feature>
<dbReference type="PANTHER" id="PTHR12592:SF0">
    <property type="entry name" value="ATP-DEPENDENT (S)-NAD(P)H-HYDRATE DEHYDRATASE"/>
    <property type="match status" value="1"/>
</dbReference>
<dbReference type="HAMAP" id="MF_01965">
    <property type="entry name" value="NADHX_dehydratase"/>
    <property type="match status" value="1"/>
</dbReference>
<dbReference type="AlphaFoldDB" id="A0A261FB85"/>
<dbReference type="EMBL" id="MWWU01000002">
    <property type="protein sequence ID" value="OZG56409.1"/>
    <property type="molecule type" value="Genomic_DNA"/>
</dbReference>
<dbReference type="CDD" id="cd01171">
    <property type="entry name" value="YXKO-related"/>
    <property type="match status" value="1"/>
</dbReference>
<keyword evidence="5 6" id="KW-0456">Lyase</keyword>
<gene>
    <name evidence="6" type="primary">nnrD</name>
    <name evidence="8" type="ORF">AEAE_0897</name>
</gene>
<comment type="subunit">
    <text evidence="6">Homotetramer.</text>
</comment>
<keyword evidence="2 6" id="KW-0067">ATP-binding</keyword>
<evidence type="ECO:0000256" key="5">
    <source>
        <dbReference type="ARBA" id="ARBA00023239"/>
    </source>
</evidence>
<dbReference type="Proteomes" id="UP000228976">
    <property type="component" value="Unassembled WGS sequence"/>
</dbReference>
<keyword evidence="8" id="KW-0808">Transferase</keyword>
<dbReference type="GO" id="GO:0005524">
    <property type="term" value="F:ATP binding"/>
    <property type="evidence" value="ECO:0007669"/>
    <property type="project" value="UniProtKB-KW"/>
</dbReference>
<dbReference type="GO" id="GO:0046496">
    <property type="term" value="P:nicotinamide nucleotide metabolic process"/>
    <property type="evidence" value="ECO:0007669"/>
    <property type="project" value="UniProtKB-UniRule"/>
</dbReference>
<dbReference type="InterPro" id="IPR029056">
    <property type="entry name" value="Ribokinase-like"/>
</dbReference>
<dbReference type="GO" id="GO:0052856">
    <property type="term" value="F:NAD(P)HX epimerase activity"/>
    <property type="evidence" value="ECO:0007669"/>
    <property type="project" value="TreeGrafter"/>
</dbReference>
<evidence type="ECO:0000256" key="3">
    <source>
        <dbReference type="ARBA" id="ARBA00022857"/>
    </source>
</evidence>
<evidence type="ECO:0000256" key="2">
    <source>
        <dbReference type="ARBA" id="ARBA00022840"/>
    </source>
</evidence>